<dbReference type="PANTHER" id="PTHR24037:SF7">
    <property type="entry name" value="FLOCCULATION PROTEIN FLO11 ISOFORM X1-RELATED"/>
    <property type="match status" value="1"/>
</dbReference>
<name>A0A6P6L4Z0_CARAU</name>
<dbReference type="NCBIfam" id="NF045726">
    <property type="entry name" value="XXplasma_LP"/>
    <property type="match status" value="1"/>
</dbReference>
<organism evidence="13 14">
    <name type="scientific">Carassius auratus</name>
    <name type="common">Goldfish</name>
    <dbReference type="NCBI Taxonomy" id="7957"/>
    <lineage>
        <taxon>Eukaryota</taxon>
        <taxon>Metazoa</taxon>
        <taxon>Chordata</taxon>
        <taxon>Craniata</taxon>
        <taxon>Vertebrata</taxon>
        <taxon>Euteleostomi</taxon>
        <taxon>Actinopterygii</taxon>
        <taxon>Neopterygii</taxon>
        <taxon>Teleostei</taxon>
        <taxon>Ostariophysi</taxon>
        <taxon>Cypriniformes</taxon>
        <taxon>Cyprinidae</taxon>
        <taxon>Cyprininae</taxon>
        <taxon>Carassius</taxon>
    </lineage>
</organism>
<evidence type="ECO:0000256" key="9">
    <source>
        <dbReference type="SAM" id="MobiDB-lite"/>
    </source>
</evidence>
<keyword evidence="5" id="KW-0677">Repeat</keyword>
<evidence type="ECO:0000256" key="3">
    <source>
        <dbReference type="ARBA" id="ARBA00022536"/>
    </source>
</evidence>
<proteinExistence type="predicted"/>
<dbReference type="GO" id="GO:0005886">
    <property type="term" value="C:plasma membrane"/>
    <property type="evidence" value="ECO:0007669"/>
    <property type="project" value="UniProtKB-SubCell"/>
</dbReference>
<dbReference type="OrthoDB" id="8938333at2759"/>
<feature type="region of interest" description="Disordered" evidence="9">
    <location>
        <begin position="415"/>
        <end position="446"/>
    </location>
</feature>
<dbReference type="SMART" id="SM00200">
    <property type="entry name" value="SEA"/>
    <property type="match status" value="1"/>
</dbReference>
<feature type="compositionally biased region" description="Low complexity" evidence="9">
    <location>
        <begin position="35"/>
        <end position="57"/>
    </location>
</feature>
<feature type="domain" description="SEA" evidence="12">
    <location>
        <begin position="138"/>
        <end position="247"/>
    </location>
</feature>
<evidence type="ECO:0000313" key="13">
    <source>
        <dbReference type="Proteomes" id="UP000515129"/>
    </source>
</evidence>
<dbReference type="PANTHER" id="PTHR24037">
    <property type="entry name" value="HEART DEVELOPMENT PROTEIN WITH EGF-LIKE DOMAINS 1"/>
    <property type="match status" value="1"/>
</dbReference>
<dbReference type="RefSeq" id="XP_026078566.1">
    <property type="nucleotide sequence ID" value="XM_026222781.1"/>
</dbReference>
<evidence type="ECO:0000256" key="7">
    <source>
        <dbReference type="ARBA" id="ARBA00023157"/>
    </source>
</evidence>
<dbReference type="AlphaFoldDB" id="A0A6P6L4Z0"/>
<evidence type="ECO:0000256" key="10">
    <source>
        <dbReference type="SAM" id="Phobius"/>
    </source>
</evidence>
<evidence type="ECO:0000256" key="8">
    <source>
        <dbReference type="ARBA" id="ARBA00023180"/>
    </source>
</evidence>
<reference evidence="14" key="1">
    <citation type="submission" date="2025-08" db="UniProtKB">
        <authorList>
            <consortium name="RefSeq"/>
        </authorList>
    </citation>
    <scope>IDENTIFICATION</scope>
    <source>
        <strain evidence="14">Wakin</strain>
        <tissue evidence="14">Muscle</tissue>
    </source>
</reference>
<feature type="chain" id="PRO_5028155534" evidence="11">
    <location>
        <begin position="20"/>
        <end position="446"/>
    </location>
</feature>
<gene>
    <name evidence="14" type="primary">muc13b</name>
</gene>
<evidence type="ECO:0000259" key="12">
    <source>
        <dbReference type="PROSITE" id="PS50024"/>
    </source>
</evidence>
<keyword evidence="4 11" id="KW-0732">Signal</keyword>
<comment type="subcellular location">
    <subcellularLocation>
        <location evidence="1">Cell membrane</location>
    </subcellularLocation>
</comment>
<keyword evidence="10" id="KW-0812">Transmembrane</keyword>
<dbReference type="Gene3D" id="3.30.70.960">
    <property type="entry name" value="SEA domain"/>
    <property type="match status" value="1"/>
</dbReference>
<dbReference type="Pfam" id="PF01390">
    <property type="entry name" value="SEA"/>
    <property type="match status" value="1"/>
</dbReference>
<dbReference type="Proteomes" id="UP000515129">
    <property type="component" value="Chromosome 37"/>
</dbReference>
<evidence type="ECO:0000256" key="11">
    <source>
        <dbReference type="SAM" id="SignalP"/>
    </source>
</evidence>
<keyword evidence="3" id="KW-0245">EGF-like domain</keyword>
<keyword evidence="10" id="KW-1133">Transmembrane helix</keyword>
<dbReference type="InterPro" id="IPR000082">
    <property type="entry name" value="SEA_dom"/>
</dbReference>
<keyword evidence="8" id="KW-0325">Glycoprotein</keyword>
<protein>
    <submittedName>
        <fullName evidence="14">Mucin-13b</fullName>
    </submittedName>
</protein>
<dbReference type="CTD" id="799648"/>
<evidence type="ECO:0000256" key="5">
    <source>
        <dbReference type="ARBA" id="ARBA00022737"/>
    </source>
</evidence>
<feature type="region of interest" description="Disordered" evidence="9">
    <location>
        <begin position="30"/>
        <end position="57"/>
    </location>
</feature>
<accession>A0A6P6L4Z0</accession>
<dbReference type="PROSITE" id="PS50024">
    <property type="entry name" value="SEA"/>
    <property type="match status" value="1"/>
</dbReference>
<keyword evidence="2" id="KW-1003">Cell membrane</keyword>
<feature type="transmembrane region" description="Helical" evidence="10">
    <location>
        <begin position="309"/>
        <end position="334"/>
    </location>
</feature>
<evidence type="ECO:0000256" key="4">
    <source>
        <dbReference type="ARBA" id="ARBA00022729"/>
    </source>
</evidence>
<keyword evidence="13" id="KW-1185">Reference proteome</keyword>
<feature type="compositionally biased region" description="Basic and acidic residues" evidence="9">
    <location>
        <begin position="437"/>
        <end position="446"/>
    </location>
</feature>
<evidence type="ECO:0000256" key="2">
    <source>
        <dbReference type="ARBA" id="ARBA00022475"/>
    </source>
</evidence>
<evidence type="ECO:0000256" key="1">
    <source>
        <dbReference type="ARBA" id="ARBA00004236"/>
    </source>
</evidence>
<feature type="signal peptide" evidence="11">
    <location>
        <begin position="1"/>
        <end position="19"/>
    </location>
</feature>
<keyword evidence="6 10" id="KW-0472">Membrane</keyword>
<evidence type="ECO:0000313" key="14">
    <source>
        <dbReference type="RefSeq" id="XP_026078566.1"/>
    </source>
</evidence>
<dbReference type="InterPro" id="IPR054816">
    <property type="entry name" value="Lipoprotein_mollicutes-type_CS"/>
</dbReference>
<dbReference type="InterPro" id="IPR036364">
    <property type="entry name" value="SEA_dom_sf"/>
</dbReference>
<sequence>MNIPLKTILIFCLVAASTAQTHEKTRTGTFTNDSVVTNPTANTPATTTVNTTTTTTQAPGEISNVTFTTEKTTNSTDNTSASTTPDTITVTTKTTTKQGPCVPNPCIGDSKCEERFDDFFACICRPGLVYLEMRGCIQTKVFPGILNLSMDFDPNMADKKSREFQLLASEIENKLKEILSNDNGYINSTVLSLSKGSVIADVQNFYDLSSDATSVSVANKIENNKWPEANGFKGGRVCDLDICDNTTTKACEEQEASGTARCTCKEGYIKSQFTSLSCHSCPNGEMAVGEDSCKKCSFGFSGFNCSDPYLLVVIAVSTVLGVLLIIFIVALIVVSCRNQKGSSSSQVDFSSNYGNKELHKPTGVPRIPRANPDTSLKSTNLEMADSGSNQALVTRDRPESKTHYYEGVSYRGQVPSVYSSNGGRGEENGGVHNPYFRQDDDRMRRY</sequence>
<dbReference type="SUPFAM" id="SSF82671">
    <property type="entry name" value="SEA domain"/>
    <property type="match status" value="1"/>
</dbReference>
<feature type="compositionally biased region" description="Polar residues" evidence="9">
    <location>
        <begin position="341"/>
        <end position="354"/>
    </location>
</feature>
<evidence type="ECO:0000256" key="6">
    <source>
        <dbReference type="ARBA" id="ARBA00023136"/>
    </source>
</evidence>
<keyword evidence="7" id="KW-1015">Disulfide bond</keyword>
<dbReference type="KEGG" id="caua:113056196"/>
<feature type="region of interest" description="Disordered" evidence="9">
    <location>
        <begin position="341"/>
        <end position="376"/>
    </location>
</feature>